<organism evidence="3 4">
    <name type="scientific">Streptomyces malaysiensis</name>
    <dbReference type="NCBI Taxonomy" id="92644"/>
    <lineage>
        <taxon>Bacteria</taxon>
        <taxon>Bacillati</taxon>
        <taxon>Actinomycetota</taxon>
        <taxon>Actinomycetes</taxon>
        <taxon>Kitasatosporales</taxon>
        <taxon>Streptomycetaceae</taxon>
        <taxon>Streptomyces</taxon>
        <taxon>Streptomyces violaceusniger group</taxon>
    </lineage>
</organism>
<protein>
    <recommendedName>
        <fullName evidence="2">Protein NO VEIN C-terminal domain-containing protein</fullName>
    </recommendedName>
</protein>
<sequence>MSRDEDGSKADAPALLHRPSQTASFVMVHVGQKPEIRRNLRHGIETRSWGFPLWKPEYRSARPRFAVLATGVGPRVQPDVWTTKKITLYLFEVRENFYEAEAPHWPDEEAENAIKYPVRFGIEPLAVLHDVSLDAGGPLGLTASDAIRVSGTQRGIGLLVDMDPQPLLNAAGIPTNWSEQQTVALNRTPGFTPEQVKSPKPPKRRPSGAGFVSDPKKRKAIELHAEDMAVAHYEGEGWTAERLGKPYDLHCTRGGEERRVEVKGTTGAATSVDLTINEVEHARNPQNTVDLFVVSDIKVDMRTGDYTTSGGRVLHLHDWAPADEDLRPRSFEYRLPLS</sequence>
<dbReference type="Proteomes" id="UP000236520">
    <property type="component" value="Unassembled WGS sequence"/>
</dbReference>
<comment type="caution">
    <text evidence="3">The sequence shown here is derived from an EMBL/GenBank/DDBJ whole genome shotgun (WGS) entry which is preliminary data.</text>
</comment>
<evidence type="ECO:0000313" key="3">
    <source>
        <dbReference type="EMBL" id="PNG92884.1"/>
    </source>
</evidence>
<reference evidence="3 4" key="1">
    <citation type="submission" date="2015-09" db="EMBL/GenBank/DDBJ databases">
        <title>Genome sequence, genome mining and natural product profiling of a biocontrol bacterium Streptomyces malaysiensis F913.</title>
        <authorList>
            <person name="Xu Y."/>
            <person name="Wei J."/>
            <person name="Xie J."/>
            <person name="Li T."/>
            <person name="Zhou Z."/>
        </authorList>
    </citation>
    <scope>NUCLEOTIDE SEQUENCE [LARGE SCALE GENOMIC DNA]</scope>
    <source>
        <strain evidence="3 4">F913</strain>
    </source>
</reference>
<dbReference type="Pfam" id="PF13020">
    <property type="entry name" value="NOV_C"/>
    <property type="match status" value="1"/>
</dbReference>
<name>A0A2J7YXX8_STRMQ</name>
<proteinExistence type="predicted"/>
<evidence type="ECO:0000313" key="4">
    <source>
        <dbReference type="Proteomes" id="UP000236520"/>
    </source>
</evidence>
<evidence type="ECO:0000256" key="1">
    <source>
        <dbReference type="SAM" id="MobiDB-lite"/>
    </source>
</evidence>
<feature type="region of interest" description="Disordered" evidence="1">
    <location>
        <begin position="189"/>
        <end position="216"/>
    </location>
</feature>
<accession>A0A2J7YXX8</accession>
<feature type="domain" description="Protein NO VEIN C-terminal" evidence="2">
    <location>
        <begin position="231"/>
        <end position="297"/>
    </location>
</feature>
<dbReference type="InterPro" id="IPR024975">
    <property type="entry name" value="NOV_C"/>
</dbReference>
<dbReference type="RefSeq" id="WP_102937281.1">
    <property type="nucleotide sequence ID" value="NZ_JBEXUO010000029.1"/>
</dbReference>
<keyword evidence="4" id="KW-1185">Reference proteome</keyword>
<dbReference type="AlphaFoldDB" id="A0A2J7YXX8"/>
<gene>
    <name evidence="3" type="ORF">SMF913_28349</name>
</gene>
<evidence type="ECO:0000259" key="2">
    <source>
        <dbReference type="Pfam" id="PF13020"/>
    </source>
</evidence>
<dbReference type="EMBL" id="LJIW01000002">
    <property type="protein sequence ID" value="PNG92884.1"/>
    <property type="molecule type" value="Genomic_DNA"/>
</dbReference>